<protein>
    <submittedName>
        <fullName evidence="2">Uncharacterized protein</fullName>
    </submittedName>
</protein>
<proteinExistence type="predicted"/>
<dbReference type="OrthoDB" id="5586at2759"/>
<dbReference type="Proteomes" id="UP000828251">
    <property type="component" value="Unassembled WGS sequence"/>
</dbReference>
<evidence type="ECO:0000256" key="1">
    <source>
        <dbReference type="SAM" id="MobiDB-lite"/>
    </source>
</evidence>
<feature type="compositionally biased region" description="Low complexity" evidence="1">
    <location>
        <begin position="66"/>
        <end position="91"/>
    </location>
</feature>
<gene>
    <name evidence="2" type="ORF">J1N35_016507</name>
</gene>
<name>A0A9D3VLT1_9ROSI</name>
<keyword evidence="3" id="KW-1185">Reference proteome</keyword>
<accession>A0A9D3VLT1</accession>
<reference evidence="2 3" key="1">
    <citation type="journal article" date="2021" name="Plant Biotechnol. J.">
        <title>Multi-omics assisted identification of the key and species-specific regulatory components of drought-tolerant mechanisms in Gossypium stocksii.</title>
        <authorList>
            <person name="Yu D."/>
            <person name="Ke L."/>
            <person name="Zhang D."/>
            <person name="Wu Y."/>
            <person name="Sun Y."/>
            <person name="Mei J."/>
            <person name="Sun J."/>
            <person name="Sun Y."/>
        </authorList>
    </citation>
    <scope>NUCLEOTIDE SEQUENCE [LARGE SCALE GENOMIC DNA]</scope>
    <source>
        <strain evidence="3">cv. E1</strain>
        <tissue evidence="2">Leaf</tissue>
    </source>
</reference>
<sequence>MASLDPDLLQLSELSPLALNSNPFLAEELFSLWLSPPETSRLVKNLLNDVKTGSFSNATANSAVSTATSLPSTFPSSSTPPLSPRSTSGSPRVVKQRSSPSSLGPPFKLVSEPVR</sequence>
<feature type="region of interest" description="Disordered" evidence="1">
    <location>
        <begin position="66"/>
        <end position="115"/>
    </location>
</feature>
<comment type="caution">
    <text evidence="2">The sequence shown here is derived from an EMBL/GenBank/DDBJ whole genome shotgun (WGS) entry which is preliminary data.</text>
</comment>
<dbReference type="EMBL" id="JAIQCV010000006">
    <property type="protein sequence ID" value="KAH1089250.1"/>
    <property type="molecule type" value="Genomic_DNA"/>
</dbReference>
<organism evidence="2 3">
    <name type="scientific">Gossypium stocksii</name>
    <dbReference type="NCBI Taxonomy" id="47602"/>
    <lineage>
        <taxon>Eukaryota</taxon>
        <taxon>Viridiplantae</taxon>
        <taxon>Streptophyta</taxon>
        <taxon>Embryophyta</taxon>
        <taxon>Tracheophyta</taxon>
        <taxon>Spermatophyta</taxon>
        <taxon>Magnoliopsida</taxon>
        <taxon>eudicotyledons</taxon>
        <taxon>Gunneridae</taxon>
        <taxon>Pentapetalae</taxon>
        <taxon>rosids</taxon>
        <taxon>malvids</taxon>
        <taxon>Malvales</taxon>
        <taxon>Malvaceae</taxon>
        <taxon>Malvoideae</taxon>
        <taxon>Gossypium</taxon>
    </lineage>
</organism>
<evidence type="ECO:0000313" key="3">
    <source>
        <dbReference type="Proteomes" id="UP000828251"/>
    </source>
</evidence>
<evidence type="ECO:0000313" key="2">
    <source>
        <dbReference type="EMBL" id="KAH1089250.1"/>
    </source>
</evidence>
<dbReference type="AlphaFoldDB" id="A0A9D3VLT1"/>